<evidence type="ECO:0000313" key="2">
    <source>
        <dbReference type="Proteomes" id="UP000010469"/>
    </source>
</evidence>
<evidence type="ECO:0000313" key="1">
    <source>
        <dbReference type="EMBL" id="AFZ70848.1"/>
    </source>
</evidence>
<keyword evidence="2" id="KW-1185">Reference proteome</keyword>
<organism evidence="1 2">
    <name type="scientific">Caldisphaera lagunensis (strain DSM 15908 / JCM 11604 / ANMR 0165 / IC-154)</name>
    <dbReference type="NCBI Taxonomy" id="1056495"/>
    <lineage>
        <taxon>Archaea</taxon>
        <taxon>Thermoproteota</taxon>
        <taxon>Thermoprotei</taxon>
        <taxon>Acidilobales</taxon>
        <taxon>Caldisphaeraceae</taxon>
        <taxon>Caldisphaera</taxon>
    </lineage>
</organism>
<gene>
    <name evidence="1" type="ordered locus">Calag_1126</name>
</gene>
<sequence length="231" mass="27632">MEIFVGTSGWMYSWNKGRSLDWYIKESGFNTVELNASFYRFPYKNQIKSWSEKGSSLRWAIKVHKSVSHTHRLNKDAIEVFKKFLDAFSVMDNITSFYLIQLPPSFNKNDENLDRLLSFIKEANLGRRLAIEFRHKTWFNEDTIDLFNRLETTFVSVSSPIIEYIAKTNDIIYLRMHGKTKWYYYEYSEEELNYIAKTIINLNPKEVYVYFNNDLWMLSNGQYLMNLMKKS</sequence>
<reference evidence="2" key="1">
    <citation type="submission" date="2012-03" db="EMBL/GenBank/DDBJ databases">
        <title>Complete genome of Caldisphaera lagunensis DSM 15908.</title>
        <authorList>
            <person name="Lucas S."/>
            <person name="Copeland A."/>
            <person name="Lapidus A."/>
            <person name="Glavina del Rio T."/>
            <person name="Dalin E."/>
            <person name="Tice H."/>
            <person name="Bruce D."/>
            <person name="Goodwin L."/>
            <person name="Pitluck S."/>
            <person name="Peters L."/>
            <person name="Mikhailova N."/>
            <person name="Teshima H."/>
            <person name="Kyrpides N."/>
            <person name="Mavromatis K."/>
            <person name="Ivanova N."/>
            <person name="Brettin T."/>
            <person name="Detter J.C."/>
            <person name="Han C."/>
            <person name="Larimer F."/>
            <person name="Land M."/>
            <person name="Hauser L."/>
            <person name="Markowitz V."/>
            <person name="Cheng J.-F."/>
            <person name="Hugenholtz P."/>
            <person name="Woyke T."/>
            <person name="Wu D."/>
            <person name="Spring S."/>
            <person name="Schroeder M."/>
            <person name="Brambilla E."/>
            <person name="Klenk H.-P."/>
            <person name="Eisen J.A."/>
        </authorList>
    </citation>
    <scope>NUCLEOTIDE SEQUENCE [LARGE SCALE GENOMIC DNA]</scope>
    <source>
        <strain evidence="2">DSM 15908 / JCM 11604 / IC-154</strain>
    </source>
</reference>
<dbReference type="AlphaFoldDB" id="L0AAB4"/>
<dbReference type="RefSeq" id="WP_015232745.1">
    <property type="nucleotide sequence ID" value="NC_019791.1"/>
</dbReference>
<dbReference type="Gene3D" id="3.20.20.410">
    <property type="entry name" value="Protein of unknown function UPF0759"/>
    <property type="match status" value="1"/>
</dbReference>
<dbReference type="STRING" id="1056495.Calag_1126"/>
<protein>
    <recommendedName>
        <fullName evidence="3">DUF72 domain-containing protein</fullName>
    </recommendedName>
</protein>
<dbReference type="GeneID" id="14212386"/>
<dbReference type="InParanoid" id="L0AAB4"/>
<evidence type="ECO:0008006" key="3">
    <source>
        <dbReference type="Google" id="ProtNLM"/>
    </source>
</evidence>
<dbReference type="OrthoDB" id="35747at2157"/>
<dbReference type="SUPFAM" id="SSF117396">
    <property type="entry name" value="TM1631-like"/>
    <property type="match status" value="1"/>
</dbReference>
<dbReference type="HOGENOM" id="CLU_046519_0_1_2"/>
<name>L0AAB4_CALLD</name>
<dbReference type="KEGG" id="clg:Calag_1126"/>
<dbReference type="PANTHER" id="PTHR30348:SF4">
    <property type="entry name" value="DUF72 DOMAIN-CONTAINING PROTEIN"/>
    <property type="match status" value="1"/>
</dbReference>
<dbReference type="EMBL" id="CP003378">
    <property type="protein sequence ID" value="AFZ70848.1"/>
    <property type="molecule type" value="Genomic_DNA"/>
</dbReference>
<dbReference type="InterPro" id="IPR036520">
    <property type="entry name" value="UPF0759_sf"/>
</dbReference>
<dbReference type="eggNOG" id="arCOG04291">
    <property type="taxonomic scope" value="Archaea"/>
</dbReference>
<dbReference type="Pfam" id="PF01904">
    <property type="entry name" value="DUF72"/>
    <property type="match status" value="1"/>
</dbReference>
<dbReference type="Proteomes" id="UP000010469">
    <property type="component" value="Chromosome"/>
</dbReference>
<dbReference type="InterPro" id="IPR002763">
    <property type="entry name" value="DUF72"/>
</dbReference>
<dbReference type="PANTHER" id="PTHR30348">
    <property type="entry name" value="UNCHARACTERIZED PROTEIN YECE"/>
    <property type="match status" value="1"/>
</dbReference>
<proteinExistence type="predicted"/>
<accession>L0AAB4</accession>